<keyword evidence="1 2" id="KW-0193">Cuticle</keyword>
<keyword evidence="4" id="KW-0732">Signal</keyword>
<keyword evidence="6" id="KW-1185">Reference proteome</keyword>
<sequence length="227" mass="24756">MWQVILATLFLWEVCLSQEGTFSGQQYNPQQYQQQYPQQYQQQAAQYQQPAAPSQQPQRPNPFLAPPTGFLHNQALDGSYNFAYQTKDGQTRAETTGADGAVRGSYVYTSPEGQEVKVSYTADKNGFHADSDAIPRAPSPVPAAAQAAPASQYAGPQYSPQYSAPPQPQYGAQPQYQPQYASQSQYTAPAAPNYPSTRTLGNAPIAQYSYGEPNILSNLQGLFKAAA</sequence>
<dbReference type="eggNOG" id="ENOG502RZ9V">
    <property type="taxonomic scope" value="Eukaryota"/>
</dbReference>
<evidence type="ECO:0000256" key="1">
    <source>
        <dbReference type="ARBA" id="ARBA00022460"/>
    </source>
</evidence>
<feature type="compositionally biased region" description="Low complexity" evidence="3">
    <location>
        <begin position="169"/>
        <end position="186"/>
    </location>
</feature>
<dbReference type="EMBL" id="JH431715">
    <property type="status" value="NOT_ANNOTATED_CDS"/>
    <property type="molecule type" value="Genomic_DNA"/>
</dbReference>
<dbReference type="EnsemblMetazoa" id="SMAR014467-RA">
    <property type="protein sequence ID" value="SMAR014467-PA"/>
    <property type="gene ID" value="SMAR014467"/>
</dbReference>
<feature type="compositionally biased region" description="Low complexity" evidence="3">
    <location>
        <begin position="142"/>
        <end position="162"/>
    </location>
</feature>
<dbReference type="PROSITE" id="PS51155">
    <property type="entry name" value="CHIT_BIND_RR_2"/>
    <property type="match status" value="1"/>
</dbReference>
<dbReference type="InterPro" id="IPR000618">
    <property type="entry name" value="Insect_cuticle"/>
</dbReference>
<reference evidence="6" key="1">
    <citation type="submission" date="2011-05" db="EMBL/GenBank/DDBJ databases">
        <authorList>
            <person name="Richards S.R."/>
            <person name="Qu J."/>
            <person name="Jiang H."/>
            <person name="Jhangiani S.N."/>
            <person name="Agravi P."/>
            <person name="Goodspeed R."/>
            <person name="Gross S."/>
            <person name="Mandapat C."/>
            <person name="Jackson L."/>
            <person name="Mathew T."/>
            <person name="Pu L."/>
            <person name="Thornton R."/>
            <person name="Saada N."/>
            <person name="Wilczek-Boney K.B."/>
            <person name="Lee S."/>
            <person name="Kovar C."/>
            <person name="Wu Y."/>
            <person name="Scherer S.E."/>
            <person name="Worley K.C."/>
            <person name="Muzny D.M."/>
            <person name="Gibbs R."/>
        </authorList>
    </citation>
    <scope>NUCLEOTIDE SEQUENCE</scope>
    <source>
        <strain evidence="6">Brora</strain>
    </source>
</reference>
<dbReference type="HOGENOM" id="CLU_1221049_0_0_1"/>
<accession>T1JKT7</accession>
<feature type="compositionally biased region" description="Low complexity" evidence="3">
    <location>
        <begin position="33"/>
        <end position="58"/>
    </location>
</feature>
<dbReference type="STRING" id="126957.T1JKT7"/>
<dbReference type="GO" id="GO:0008010">
    <property type="term" value="F:structural constituent of chitin-based larval cuticle"/>
    <property type="evidence" value="ECO:0007669"/>
    <property type="project" value="TreeGrafter"/>
</dbReference>
<feature type="chain" id="PRO_5004580416" evidence="4">
    <location>
        <begin position="18"/>
        <end position="227"/>
    </location>
</feature>
<evidence type="ECO:0000256" key="3">
    <source>
        <dbReference type="SAM" id="MobiDB-lite"/>
    </source>
</evidence>
<evidence type="ECO:0000256" key="2">
    <source>
        <dbReference type="PROSITE-ProRule" id="PRU00497"/>
    </source>
</evidence>
<dbReference type="GO" id="GO:0062129">
    <property type="term" value="C:chitin-based extracellular matrix"/>
    <property type="evidence" value="ECO:0007669"/>
    <property type="project" value="TreeGrafter"/>
</dbReference>
<evidence type="ECO:0000256" key="4">
    <source>
        <dbReference type="SAM" id="SignalP"/>
    </source>
</evidence>
<proteinExistence type="predicted"/>
<dbReference type="InterPro" id="IPR050468">
    <property type="entry name" value="Cuticle_Struct_Prot"/>
</dbReference>
<dbReference type="Proteomes" id="UP000014500">
    <property type="component" value="Unassembled WGS sequence"/>
</dbReference>
<dbReference type="Pfam" id="PF00379">
    <property type="entry name" value="Chitin_bind_4"/>
    <property type="match status" value="1"/>
</dbReference>
<feature type="region of interest" description="Disordered" evidence="3">
    <location>
        <begin position="127"/>
        <end position="201"/>
    </location>
</feature>
<protein>
    <submittedName>
        <fullName evidence="5">Uncharacterized protein</fullName>
    </submittedName>
</protein>
<evidence type="ECO:0000313" key="5">
    <source>
        <dbReference type="EnsemblMetazoa" id="SMAR014467-PA"/>
    </source>
</evidence>
<dbReference type="PANTHER" id="PTHR10380:SF173">
    <property type="entry name" value="CUTICULAR PROTEIN 47EF, ISOFORM C-RELATED"/>
    <property type="match status" value="1"/>
</dbReference>
<feature type="region of interest" description="Disordered" evidence="3">
    <location>
        <begin position="33"/>
        <end position="61"/>
    </location>
</feature>
<dbReference type="OMA" id="HAGPDNT"/>
<dbReference type="InterPro" id="IPR031311">
    <property type="entry name" value="CHIT_BIND_RR_consensus"/>
</dbReference>
<dbReference type="AlphaFoldDB" id="T1JKT7"/>
<organism evidence="5 6">
    <name type="scientific">Strigamia maritima</name>
    <name type="common">European centipede</name>
    <name type="synonym">Geophilus maritimus</name>
    <dbReference type="NCBI Taxonomy" id="126957"/>
    <lineage>
        <taxon>Eukaryota</taxon>
        <taxon>Metazoa</taxon>
        <taxon>Ecdysozoa</taxon>
        <taxon>Arthropoda</taxon>
        <taxon>Myriapoda</taxon>
        <taxon>Chilopoda</taxon>
        <taxon>Pleurostigmophora</taxon>
        <taxon>Geophilomorpha</taxon>
        <taxon>Linotaeniidae</taxon>
        <taxon>Strigamia</taxon>
    </lineage>
</organism>
<dbReference type="PRINTS" id="PR00947">
    <property type="entry name" value="CUTICLE"/>
</dbReference>
<dbReference type="PROSITE" id="PS00233">
    <property type="entry name" value="CHIT_BIND_RR_1"/>
    <property type="match status" value="1"/>
</dbReference>
<name>T1JKT7_STRMM</name>
<dbReference type="PANTHER" id="PTHR10380">
    <property type="entry name" value="CUTICLE PROTEIN"/>
    <property type="match status" value="1"/>
</dbReference>
<feature type="signal peptide" evidence="4">
    <location>
        <begin position="1"/>
        <end position="17"/>
    </location>
</feature>
<evidence type="ECO:0000313" key="6">
    <source>
        <dbReference type="Proteomes" id="UP000014500"/>
    </source>
</evidence>
<reference evidence="5" key="2">
    <citation type="submission" date="2015-02" db="UniProtKB">
        <authorList>
            <consortium name="EnsemblMetazoa"/>
        </authorList>
    </citation>
    <scope>IDENTIFICATION</scope>
</reference>